<protein>
    <submittedName>
        <fullName evidence="1">Cyclic nucleotide-gated cation channel beta-3</fullName>
    </submittedName>
</protein>
<reference evidence="1" key="2">
    <citation type="submission" date="2014-07" db="EMBL/GenBank/DDBJ databases">
        <authorList>
            <person name="Hull J."/>
        </authorList>
    </citation>
    <scope>NUCLEOTIDE SEQUENCE</scope>
</reference>
<evidence type="ECO:0000313" key="1">
    <source>
        <dbReference type="EMBL" id="JAG27598.1"/>
    </source>
</evidence>
<dbReference type="AlphaFoldDB" id="A0A0A9Y949"/>
<dbReference type="EMBL" id="GDHC01014497">
    <property type="protein sequence ID" value="JAQ04132.1"/>
    <property type="molecule type" value="Transcribed_RNA"/>
</dbReference>
<reference evidence="1" key="1">
    <citation type="journal article" date="2014" name="PLoS ONE">
        <title>Transcriptome-Based Identification of ABC Transporters in the Western Tarnished Plant Bug Lygus hesperus.</title>
        <authorList>
            <person name="Hull J.J."/>
            <person name="Chaney K."/>
            <person name="Geib S.M."/>
            <person name="Fabrick J.A."/>
            <person name="Brent C.S."/>
            <person name="Walsh D."/>
            <person name="Lavine L.C."/>
        </authorList>
    </citation>
    <scope>NUCLEOTIDE SEQUENCE</scope>
</reference>
<dbReference type="EMBL" id="GBHO01016006">
    <property type="protein sequence ID" value="JAG27598.1"/>
    <property type="molecule type" value="Transcribed_RNA"/>
</dbReference>
<name>A0A0A9Y949_LYGHE</name>
<accession>A0A0A9Y949</accession>
<reference evidence="2" key="3">
    <citation type="journal article" date="2016" name="Gigascience">
        <title>De novo construction of an expanded transcriptome assembly for the western tarnished plant bug, Lygus hesperus.</title>
        <authorList>
            <person name="Tassone E.E."/>
            <person name="Geib S.M."/>
            <person name="Hall B."/>
            <person name="Fabrick J.A."/>
            <person name="Brent C.S."/>
            <person name="Hull J.J."/>
        </authorList>
    </citation>
    <scope>NUCLEOTIDE SEQUENCE</scope>
</reference>
<gene>
    <name evidence="1" type="primary">CNGB3_1</name>
    <name evidence="1" type="ORF">CM83_34811</name>
    <name evidence="2" type="ORF">g.32793</name>
</gene>
<proteinExistence type="predicted"/>
<organism evidence="1">
    <name type="scientific">Lygus hesperus</name>
    <name type="common">Western plant bug</name>
    <dbReference type="NCBI Taxonomy" id="30085"/>
    <lineage>
        <taxon>Eukaryota</taxon>
        <taxon>Metazoa</taxon>
        <taxon>Ecdysozoa</taxon>
        <taxon>Arthropoda</taxon>
        <taxon>Hexapoda</taxon>
        <taxon>Insecta</taxon>
        <taxon>Pterygota</taxon>
        <taxon>Neoptera</taxon>
        <taxon>Paraneoptera</taxon>
        <taxon>Hemiptera</taxon>
        <taxon>Heteroptera</taxon>
        <taxon>Panheteroptera</taxon>
        <taxon>Cimicomorpha</taxon>
        <taxon>Miridae</taxon>
        <taxon>Mirini</taxon>
        <taxon>Lygus</taxon>
    </lineage>
</organism>
<sequence length="181" mass="20213">MVFLMNSAAPDIIFHPCDAFTVHNASPAMARDMPHMPIKEEVQKLLDMLKVLCPSLCCKQLLENELSSPHLSTSAIGASTSTCFPVIRNYCDNFGNLHNRKFRWLPLAGYGNTHPSVLSAHCLANTLNIDKPTRQEITRHECFQALYNDRAEDTFSSSTHCSKLFDNTSPVSPNDKTFPLS</sequence>
<evidence type="ECO:0000313" key="2">
    <source>
        <dbReference type="EMBL" id="JAQ04132.1"/>
    </source>
</evidence>